<organism evidence="4 5">
    <name type="scientific">Carnobacterium iners</name>
    <dbReference type="NCBI Taxonomy" id="1073423"/>
    <lineage>
        <taxon>Bacteria</taxon>
        <taxon>Bacillati</taxon>
        <taxon>Bacillota</taxon>
        <taxon>Bacilli</taxon>
        <taxon>Lactobacillales</taxon>
        <taxon>Carnobacteriaceae</taxon>
        <taxon>Carnobacterium</taxon>
    </lineage>
</organism>
<evidence type="ECO:0000313" key="4">
    <source>
        <dbReference type="EMBL" id="SMH28729.1"/>
    </source>
</evidence>
<reference evidence="4 5" key="1">
    <citation type="submission" date="2017-04" db="EMBL/GenBank/DDBJ databases">
        <authorList>
            <person name="Afonso C.L."/>
            <person name="Miller P.J."/>
            <person name="Scott M.A."/>
            <person name="Spackman E."/>
            <person name="Goraichik I."/>
            <person name="Dimitrov K.M."/>
            <person name="Suarez D.L."/>
            <person name="Swayne D.E."/>
        </authorList>
    </citation>
    <scope>NUCLEOTIDE SEQUENCE [LARGE SCALE GENOMIC DNA]</scope>
    <source>
        <strain evidence="4 5">LMG26642</strain>
    </source>
</reference>
<dbReference type="OrthoDB" id="46834at2"/>
<evidence type="ECO:0000256" key="1">
    <source>
        <dbReference type="SAM" id="MobiDB-lite"/>
    </source>
</evidence>
<feature type="domain" description="DUF2207" evidence="3">
    <location>
        <begin position="32"/>
        <end position="186"/>
    </location>
</feature>
<evidence type="ECO:0000313" key="5">
    <source>
        <dbReference type="Proteomes" id="UP000193435"/>
    </source>
</evidence>
<dbReference type="Pfam" id="PF09972">
    <property type="entry name" value="DUF2207"/>
    <property type="match status" value="1"/>
</dbReference>
<accession>A0A1X7MXL4</accession>
<dbReference type="AlphaFoldDB" id="A0A1X7MXL4"/>
<protein>
    <submittedName>
        <fullName evidence="4">Uncharacterized membrane protein</fullName>
    </submittedName>
</protein>
<name>A0A1X7MXL4_9LACT</name>
<keyword evidence="2" id="KW-0472">Membrane</keyword>
<feature type="transmembrane region" description="Helical" evidence="2">
    <location>
        <begin position="248"/>
        <end position="271"/>
    </location>
</feature>
<dbReference type="InterPro" id="IPR018702">
    <property type="entry name" value="DUF2207"/>
</dbReference>
<sequence length="592" mass="66802">MNRTIRRIMIIGAAFLFSLTFGETVFAENKLSDITIEIELQKDGSAKVTEYRTMIMDEGTELYIVLDDLQNSAMLDFSVAGFQESKTWDGDASLAEKANRYGTVETGTGLELIWGIGEYGKNDYIISYTLSNLVRELEDGQALLWNFDTFSDIPAENLTVKLTGFEPFTKESVRLWGFGFEGNLQLRGQTVVWRADEDVDSSNKVTVLLQFPQKQFNTQVTVDQTLEEQLEMATEGSAYNDETTSDTVFFIVSLLILTVILGGIILSIIYYKKMKKAKKEIGEMRSGAQRIKASKGIILKEIPYKGKDFAGLAYLLQDFNKGYFEDYFSAYLLEWSAQEKIAIHVDQKNSFFGDTFNTEIEIFHYEEELARYPQSFGHFINELESGSGESYETGLWLMLVDAANRDGFIKDKDMTTWAKKHAKEVEKLANYLIEYSKMYLEKEGLLSFKEISVWSTTHEVAVVSSEGDKLVDRLIQFDNYLEKIKLKEFKGKHTPFTFRELLFWNILYFRSEEITKEFKGITPGQYYDYDDSNYMYQPLYWHGMTGFRNDWSSGLESGGFHSTASSAAAGMGGSTSSGGGGGAGGGGGGGAR</sequence>
<keyword evidence="2" id="KW-1133">Transmembrane helix</keyword>
<proteinExistence type="predicted"/>
<evidence type="ECO:0000259" key="3">
    <source>
        <dbReference type="Pfam" id="PF09972"/>
    </source>
</evidence>
<keyword evidence="2" id="KW-0812">Transmembrane</keyword>
<gene>
    <name evidence="4" type="ORF">SAMN04488700_0966</name>
</gene>
<dbReference type="EMBL" id="FXBJ01000002">
    <property type="protein sequence ID" value="SMH28729.1"/>
    <property type="molecule type" value="Genomic_DNA"/>
</dbReference>
<keyword evidence="5" id="KW-1185">Reference proteome</keyword>
<feature type="region of interest" description="Disordered" evidence="1">
    <location>
        <begin position="571"/>
        <end position="592"/>
    </location>
</feature>
<dbReference type="RefSeq" id="WP_085559168.1">
    <property type="nucleotide sequence ID" value="NZ_FOAH01000036.1"/>
</dbReference>
<dbReference type="STRING" id="1073423.SAMN04488700_0966"/>
<dbReference type="Proteomes" id="UP000193435">
    <property type="component" value="Unassembled WGS sequence"/>
</dbReference>
<evidence type="ECO:0000256" key="2">
    <source>
        <dbReference type="SAM" id="Phobius"/>
    </source>
</evidence>